<proteinExistence type="predicted"/>
<dbReference type="SMART" id="SM00355">
    <property type="entry name" value="ZnF_C2H2"/>
    <property type="match status" value="1"/>
</dbReference>
<dbReference type="Proteomes" id="UP000075882">
    <property type="component" value="Unassembled WGS sequence"/>
</dbReference>
<dbReference type="GO" id="GO:0008270">
    <property type="term" value="F:zinc ion binding"/>
    <property type="evidence" value="ECO:0007669"/>
    <property type="project" value="UniProtKB-KW"/>
</dbReference>
<keyword evidence="1" id="KW-0862">Zinc</keyword>
<evidence type="ECO:0000313" key="3">
    <source>
        <dbReference type="EnsemblMetazoa" id="ACOM022417-PA.1"/>
    </source>
</evidence>
<dbReference type="EnsemblMetazoa" id="ACOM022417-RA">
    <property type="protein sequence ID" value="ACOM022417-PA.1"/>
    <property type="gene ID" value="ACOM022417"/>
</dbReference>
<dbReference type="Gene3D" id="3.30.160.60">
    <property type="entry name" value="Classic Zinc Finger"/>
    <property type="match status" value="1"/>
</dbReference>
<dbReference type="VEuPathDB" id="VectorBase:ACON2_040057"/>
<protein>
    <recommendedName>
        <fullName evidence="2">C2H2-type domain-containing protein</fullName>
    </recommendedName>
</protein>
<dbReference type="PROSITE" id="PS00028">
    <property type="entry name" value="ZINC_FINGER_C2H2_1"/>
    <property type="match status" value="1"/>
</dbReference>
<keyword evidence="1" id="KW-0863">Zinc-finger</keyword>
<dbReference type="InterPro" id="IPR013087">
    <property type="entry name" value="Znf_C2H2_type"/>
</dbReference>
<reference evidence="3" key="1">
    <citation type="submission" date="2022-08" db="UniProtKB">
        <authorList>
            <consortium name="EnsemblMetazoa"/>
        </authorList>
    </citation>
    <scope>IDENTIFICATION</scope>
</reference>
<dbReference type="InterPro" id="IPR036236">
    <property type="entry name" value="Znf_C2H2_sf"/>
</dbReference>
<sequence>MLSALIGGGDIQVYPLKMPLYADEMSASIGLEPHAHLNHLRHKSKHPIPINMNADDMNNILAPGNMGSLNESGDSDAHLCVSCHKTVSNRWHHANIHRPQSHECPVCGQKFTRRDNMKAHCKVKHPELRDRFYNHIVHM</sequence>
<feature type="domain" description="C2H2-type" evidence="2">
    <location>
        <begin position="102"/>
        <end position="130"/>
    </location>
</feature>
<evidence type="ECO:0000256" key="1">
    <source>
        <dbReference type="PROSITE-ProRule" id="PRU00042"/>
    </source>
</evidence>
<dbReference type="AlphaFoldDB" id="A0A8W7NXV5"/>
<keyword evidence="1" id="KW-0479">Metal-binding</keyword>
<organism evidence="3">
    <name type="scientific">Anopheles coluzzii</name>
    <name type="common">African malaria mosquito</name>
    <dbReference type="NCBI Taxonomy" id="1518534"/>
    <lineage>
        <taxon>Eukaryota</taxon>
        <taxon>Metazoa</taxon>
        <taxon>Ecdysozoa</taxon>
        <taxon>Arthropoda</taxon>
        <taxon>Hexapoda</taxon>
        <taxon>Insecta</taxon>
        <taxon>Pterygota</taxon>
        <taxon>Neoptera</taxon>
        <taxon>Endopterygota</taxon>
        <taxon>Diptera</taxon>
        <taxon>Nematocera</taxon>
        <taxon>Culicoidea</taxon>
        <taxon>Culicidae</taxon>
        <taxon>Anophelinae</taxon>
        <taxon>Anopheles</taxon>
    </lineage>
</organism>
<name>A0A8W7NXV5_ANOCL</name>
<dbReference type="SUPFAM" id="SSF57667">
    <property type="entry name" value="beta-beta-alpha zinc fingers"/>
    <property type="match status" value="1"/>
</dbReference>
<dbReference type="PROSITE" id="PS50157">
    <property type="entry name" value="ZINC_FINGER_C2H2_2"/>
    <property type="match status" value="1"/>
</dbReference>
<evidence type="ECO:0000259" key="2">
    <source>
        <dbReference type="PROSITE" id="PS50157"/>
    </source>
</evidence>
<accession>A0A8W7NXV5</accession>